<gene>
    <name evidence="3" type="ORF">DRV85_15995</name>
</gene>
<evidence type="ECO:0000256" key="2">
    <source>
        <dbReference type="ARBA" id="ARBA00022679"/>
    </source>
</evidence>
<keyword evidence="1" id="KW-0328">Glycosyltransferase</keyword>
<evidence type="ECO:0000256" key="1">
    <source>
        <dbReference type="ARBA" id="ARBA00022676"/>
    </source>
</evidence>
<dbReference type="Proteomes" id="UP000253370">
    <property type="component" value="Unassembled WGS sequence"/>
</dbReference>
<accession>A0A365U730</accession>
<evidence type="ECO:0000313" key="3">
    <source>
        <dbReference type="EMBL" id="RBI83314.1"/>
    </source>
</evidence>
<sequence>MKLLILSRYDRQGASSRLRTRQYIPYLEAAGFSVDIHPLFDAAYLDSLYNGRRDPVSILRAYSRRVRRLRSANAFDVIWLEKELLPWLPWGAERFFSPDGPAIVSDYDDALFHRYDRHPSGAIRRILGDKIAKVMRGSDLVLAGNRYLADYAAQAGSPWVEIVPTVVDCSVYGPRKPRRTSGVAIGWIGTPGTWSDCVAPFLEPLKGIVDGEAVSFLAVGAGSAAGTAEGFEVRSWSEAREVADIQDMDIGIMPLPDTPWMRGKCGYKLIQYMACGLPVVASPVGVNSEIVEHGVNGFLASSEAEWVQALETLIAEPELRRRMGAAGRRKVEDAYSLQVHGPRVARLLAEVARGGKAR</sequence>
<organism evidence="3 4">
    <name type="scientific">Rhodosalinus halophilus</name>
    <dbReference type="NCBI Taxonomy" id="2259333"/>
    <lineage>
        <taxon>Bacteria</taxon>
        <taxon>Pseudomonadati</taxon>
        <taxon>Pseudomonadota</taxon>
        <taxon>Alphaproteobacteria</taxon>
        <taxon>Rhodobacterales</taxon>
        <taxon>Paracoccaceae</taxon>
        <taxon>Rhodosalinus</taxon>
    </lineage>
</organism>
<proteinExistence type="predicted"/>
<dbReference type="Pfam" id="PF13692">
    <property type="entry name" value="Glyco_trans_1_4"/>
    <property type="match status" value="1"/>
</dbReference>
<keyword evidence="4" id="KW-1185">Reference proteome</keyword>
<reference evidence="3 4" key="1">
    <citation type="submission" date="2018-07" db="EMBL/GenBank/DDBJ databases">
        <title>Rhodosalinus sp. strain E84T genomic sequence and assembly.</title>
        <authorList>
            <person name="Liu Z.-W."/>
            <person name="Lu D.-C."/>
        </authorList>
    </citation>
    <scope>NUCLEOTIDE SEQUENCE [LARGE SCALE GENOMIC DNA]</scope>
    <source>
        <strain evidence="3 4">E84</strain>
    </source>
</reference>
<comment type="caution">
    <text evidence="3">The sequence shown here is derived from an EMBL/GenBank/DDBJ whole genome shotgun (WGS) entry which is preliminary data.</text>
</comment>
<dbReference type="EMBL" id="QNTQ01000018">
    <property type="protein sequence ID" value="RBI83314.1"/>
    <property type="molecule type" value="Genomic_DNA"/>
</dbReference>
<dbReference type="GO" id="GO:0016757">
    <property type="term" value="F:glycosyltransferase activity"/>
    <property type="evidence" value="ECO:0007669"/>
    <property type="project" value="UniProtKB-KW"/>
</dbReference>
<dbReference type="Gene3D" id="3.40.50.2000">
    <property type="entry name" value="Glycogen Phosphorylase B"/>
    <property type="match status" value="2"/>
</dbReference>
<keyword evidence="2" id="KW-0808">Transferase</keyword>
<dbReference type="OrthoDB" id="9790710at2"/>
<evidence type="ECO:0000313" key="4">
    <source>
        <dbReference type="Proteomes" id="UP000253370"/>
    </source>
</evidence>
<dbReference type="PANTHER" id="PTHR12526">
    <property type="entry name" value="GLYCOSYLTRANSFERASE"/>
    <property type="match status" value="1"/>
</dbReference>
<dbReference type="CDD" id="cd03801">
    <property type="entry name" value="GT4_PimA-like"/>
    <property type="match status" value="1"/>
</dbReference>
<dbReference type="RefSeq" id="WP_113290486.1">
    <property type="nucleotide sequence ID" value="NZ_QNTQ01000018.1"/>
</dbReference>
<protein>
    <submittedName>
        <fullName evidence="3">Uncharacterized protein</fullName>
    </submittedName>
</protein>
<dbReference type="PANTHER" id="PTHR12526:SF510">
    <property type="entry name" value="D-INOSITOL 3-PHOSPHATE GLYCOSYLTRANSFERASE"/>
    <property type="match status" value="1"/>
</dbReference>
<name>A0A365U730_9RHOB</name>
<dbReference type="AlphaFoldDB" id="A0A365U730"/>
<dbReference type="SUPFAM" id="SSF53756">
    <property type="entry name" value="UDP-Glycosyltransferase/glycogen phosphorylase"/>
    <property type="match status" value="1"/>
</dbReference>